<evidence type="ECO:0000256" key="3">
    <source>
        <dbReference type="ARBA" id="ARBA00023125"/>
    </source>
</evidence>
<evidence type="ECO:0000256" key="4">
    <source>
        <dbReference type="ARBA" id="ARBA00023163"/>
    </source>
</evidence>
<dbReference type="SUPFAM" id="SSF101936">
    <property type="entry name" value="DNA-binding pseudobarrel domain"/>
    <property type="match status" value="1"/>
</dbReference>
<keyword evidence="5" id="KW-0539">Nucleus</keyword>
<keyword evidence="2" id="KW-0805">Transcription regulation</keyword>
<dbReference type="GO" id="GO:0003677">
    <property type="term" value="F:DNA binding"/>
    <property type="evidence" value="ECO:0007669"/>
    <property type="project" value="UniProtKB-KW"/>
</dbReference>
<evidence type="ECO:0000256" key="5">
    <source>
        <dbReference type="ARBA" id="ARBA00023242"/>
    </source>
</evidence>
<accession>A0A811RTW3</accession>
<evidence type="ECO:0000256" key="2">
    <source>
        <dbReference type="ARBA" id="ARBA00023015"/>
    </source>
</evidence>
<proteinExistence type="predicted"/>
<comment type="caution">
    <text evidence="6">The sequence shown here is derived from an EMBL/GenBank/DDBJ whole genome shotgun (WGS) entry which is preliminary data.</text>
</comment>
<dbReference type="OrthoDB" id="682475at2759"/>
<keyword evidence="3" id="KW-0238">DNA-binding</keyword>
<dbReference type="Proteomes" id="UP000604825">
    <property type="component" value="Unassembled WGS sequence"/>
</dbReference>
<dbReference type="EMBL" id="CAJGYO010000016">
    <property type="protein sequence ID" value="CAD6273234.1"/>
    <property type="molecule type" value="Genomic_DNA"/>
</dbReference>
<evidence type="ECO:0000313" key="6">
    <source>
        <dbReference type="EMBL" id="CAD6273234.1"/>
    </source>
</evidence>
<keyword evidence="4" id="KW-0804">Transcription</keyword>
<name>A0A811RTW3_9POAL</name>
<reference evidence="6" key="1">
    <citation type="submission" date="2020-10" db="EMBL/GenBank/DDBJ databases">
        <authorList>
            <person name="Han B."/>
            <person name="Lu T."/>
            <person name="Zhao Q."/>
            <person name="Huang X."/>
            <person name="Zhao Y."/>
        </authorList>
    </citation>
    <scope>NUCLEOTIDE SEQUENCE</scope>
</reference>
<dbReference type="InterPro" id="IPR044835">
    <property type="entry name" value="ARF_plant"/>
</dbReference>
<dbReference type="GO" id="GO:0009725">
    <property type="term" value="P:response to hormone"/>
    <property type="evidence" value="ECO:0007669"/>
    <property type="project" value="InterPro"/>
</dbReference>
<keyword evidence="7" id="KW-1185">Reference proteome</keyword>
<dbReference type="GO" id="GO:0006355">
    <property type="term" value="P:regulation of DNA-templated transcription"/>
    <property type="evidence" value="ECO:0007669"/>
    <property type="project" value="InterPro"/>
</dbReference>
<dbReference type="PANTHER" id="PTHR31384:SF22">
    <property type="entry name" value="AUXIN RESPONSE FACTOR 17"/>
    <property type="match status" value="1"/>
</dbReference>
<evidence type="ECO:0000256" key="1">
    <source>
        <dbReference type="ARBA" id="ARBA00004123"/>
    </source>
</evidence>
<comment type="subcellular location">
    <subcellularLocation>
        <location evidence="1">Nucleus</location>
    </subcellularLocation>
</comment>
<gene>
    <name evidence="6" type="ORF">NCGR_LOCUS56501</name>
</gene>
<organism evidence="6 7">
    <name type="scientific">Miscanthus lutarioriparius</name>
    <dbReference type="NCBI Taxonomy" id="422564"/>
    <lineage>
        <taxon>Eukaryota</taxon>
        <taxon>Viridiplantae</taxon>
        <taxon>Streptophyta</taxon>
        <taxon>Embryophyta</taxon>
        <taxon>Tracheophyta</taxon>
        <taxon>Spermatophyta</taxon>
        <taxon>Magnoliopsida</taxon>
        <taxon>Liliopsida</taxon>
        <taxon>Poales</taxon>
        <taxon>Poaceae</taxon>
        <taxon>PACMAD clade</taxon>
        <taxon>Panicoideae</taxon>
        <taxon>Andropogonodae</taxon>
        <taxon>Andropogoneae</taxon>
        <taxon>Saccharinae</taxon>
        <taxon>Miscanthus</taxon>
    </lineage>
</organism>
<dbReference type="GO" id="GO:0005634">
    <property type="term" value="C:nucleus"/>
    <property type="evidence" value="ECO:0007669"/>
    <property type="project" value="UniProtKB-SubCell"/>
</dbReference>
<dbReference type="AlphaFoldDB" id="A0A811RTW3"/>
<sequence>MPVPARFVSLPAVGAVYFPQGHSEQVAASTNKEMESQIPNYPNLPPQLICQLHNVTMHADAETDEVYAQMTLQPLNPQELKDLYLPAELGSANKQPTNYFCKILTASDTSNISCGFSVPCRAARVTLVVGSLFPVEQLGKWFLHWSAKAASSNDRLECLCLGLTIWSEINYAVLHQAKELQGFASTAFASEHSAGSSSSRSNEQQGAQCSDQSSRCASKSAVFC</sequence>
<dbReference type="InterPro" id="IPR015300">
    <property type="entry name" value="DNA-bd_pseudobarrel_sf"/>
</dbReference>
<evidence type="ECO:0000313" key="7">
    <source>
        <dbReference type="Proteomes" id="UP000604825"/>
    </source>
</evidence>
<dbReference type="PANTHER" id="PTHR31384">
    <property type="entry name" value="AUXIN RESPONSE FACTOR 4-RELATED"/>
    <property type="match status" value="1"/>
</dbReference>
<protein>
    <submittedName>
        <fullName evidence="6">Uncharacterized protein</fullName>
    </submittedName>
</protein>